<accession>A0A7N2RET8</accession>
<dbReference type="InParanoid" id="A0A7N2RET8"/>
<feature type="domain" description="Pectinesterase inhibitor" evidence="4">
    <location>
        <begin position="30"/>
        <end position="175"/>
    </location>
</feature>
<dbReference type="Gramene" id="QL12p028082:mrna">
    <property type="protein sequence ID" value="QL12p028082:mrna:CDS:1"/>
    <property type="gene ID" value="QL12p028082"/>
</dbReference>
<feature type="signal peptide" evidence="3">
    <location>
        <begin position="1"/>
        <end position="25"/>
    </location>
</feature>
<dbReference type="OMA" id="CQDLPEH"/>
<feature type="chain" id="PRO_5029631512" description="Pectinesterase inhibitor domain-containing protein" evidence="3">
    <location>
        <begin position="26"/>
        <end position="185"/>
    </location>
</feature>
<dbReference type="SUPFAM" id="SSF101148">
    <property type="entry name" value="Plant invertase/pectin methylesterase inhibitor"/>
    <property type="match status" value="1"/>
</dbReference>
<reference evidence="5 6" key="1">
    <citation type="journal article" date="2016" name="G3 (Bethesda)">
        <title>First Draft Assembly and Annotation of the Genome of a California Endemic Oak Quercus lobata Nee (Fagaceae).</title>
        <authorList>
            <person name="Sork V.L."/>
            <person name="Fitz-Gibbon S.T."/>
            <person name="Puiu D."/>
            <person name="Crepeau M."/>
            <person name="Gugger P.F."/>
            <person name="Sherman R."/>
            <person name="Stevens K."/>
            <person name="Langley C.H."/>
            <person name="Pellegrini M."/>
            <person name="Salzberg S.L."/>
        </authorList>
    </citation>
    <scope>NUCLEOTIDE SEQUENCE [LARGE SCALE GENOMIC DNA]</scope>
    <source>
        <strain evidence="5 6">cv. SW786</strain>
    </source>
</reference>
<organism evidence="5 6">
    <name type="scientific">Quercus lobata</name>
    <name type="common">Valley oak</name>
    <dbReference type="NCBI Taxonomy" id="97700"/>
    <lineage>
        <taxon>Eukaryota</taxon>
        <taxon>Viridiplantae</taxon>
        <taxon>Streptophyta</taxon>
        <taxon>Embryophyta</taxon>
        <taxon>Tracheophyta</taxon>
        <taxon>Spermatophyta</taxon>
        <taxon>Magnoliopsida</taxon>
        <taxon>eudicotyledons</taxon>
        <taxon>Gunneridae</taxon>
        <taxon>Pentapetalae</taxon>
        <taxon>rosids</taxon>
        <taxon>fabids</taxon>
        <taxon>Fagales</taxon>
        <taxon>Fagaceae</taxon>
        <taxon>Quercus</taxon>
    </lineage>
</organism>
<evidence type="ECO:0000313" key="5">
    <source>
        <dbReference type="EnsemblPlants" id="QL12p028082:mrna:CDS:1"/>
    </source>
</evidence>
<evidence type="ECO:0000256" key="1">
    <source>
        <dbReference type="ARBA" id="ARBA00022729"/>
    </source>
</evidence>
<gene>
    <name evidence="5" type="primary">LOC115969890</name>
</gene>
<dbReference type="GeneID" id="115969890"/>
<comment type="similarity">
    <text evidence="2">Belongs to the PMEI family.</text>
</comment>
<sequence length="185" mass="19899">MKPIATFFFVFTLCLLIVLPQEIAANQEGVVTEQIQQACEHTAHKPLCLSTLSSDPNSQQATNLTILAQVALSIASQNASDITDLVKTLVNDQSLEPRVQQALADCLDHYLDAAEQLDDSLAALSVGAHEDLKTWVHVAIDDAGLCDAGFKGLKENVMLHKNKVFHHLCQNALAIAEVSVSAAGK</sequence>
<dbReference type="Proteomes" id="UP000594261">
    <property type="component" value="Chromosome 12"/>
</dbReference>
<dbReference type="AlphaFoldDB" id="A0A7N2RET8"/>
<keyword evidence="6" id="KW-1185">Reference proteome</keyword>
<dbReference type="FunCoup" id="A0A7N2RET8">
    <property type="interactions" value="101"/>
</dbReference>
<dbReference type="RefSeq" id="XP_030945384.1">
    <property type="nucleotide sequence ID" value="XM_031089524.1"/>
</dbReference>
<dbReference type="EMBL" id="LRBV02000012">
    <property type="status" value="NOT_ANNOTATED_CDS"/>
    <property type="molecule type" value="Genomic_DNA"/>
</dbReference>
<dbReference type="KEGG" id="qlo:115969890"/>
<dbReference type="InterPro" id="IPR051955">
    <property type="entry name" value="PME_Inhibitor"/>
</dbReference>
<dbReference type="Pfam" id="PF04043">
    <property type="entry name" value="PMEI"/>
    <property type="match status" value="1"/>
</dbReference>
<dbReference type="Gene3D" id="1.20.140.40">
    <property type="entry name" value="Invertase/pectin methylesterase inhibitor family protein"/>
    <property type="match status" value="1"/>
</dbReference>
<dbReference type="OrthoDB" id="841681at2759"/>
<name>A0A7N2RET8_QUELO</name>
<dbReference type="PANTHER" id="PTHR31080:SF296">
    <property type="entry name" value="OS05G0360900 PROTEIN"/>
    <property type="match status" value="1"/>
</dbReference>
<dbReference type="PANTHER" id="PTHR31080">
    <property type="entry name" value="PECTINESTERASE INHIBITOR-LIKE"/>
    <property type="match status" value="1"/>
</dbReference>
<dbReference type="SMART" id="SM00856">
    <property type="entry name" value="PMEI"/>
    <property type="match status" value="1"/>
</dbReference>
<dbReference type="CDD" id="cd15801">
    <property type="entry name" value="PMEI-like_1"/>
    <property type="match status" value="1"/>
</dbReference>
<protein>
    <recommendedName>
        <fullName evidence="4">Pectinesterase inhibitor domain-containing protein</fullName>
    </recommendedName>
</protein>
<proteinExistence type="inferred from homology"/>
<reference evidence="5" key="2">
    <citation type="submission" date="2021-01" db="UniProtKB">
        <authorList>
            <consortium name="EnsemblPlants"/>
        </authorList>
    </citation>
    <scope>IDENTIFICATION</scope>
</reference>
<evidence type="ECO:0000259" key="4">
    <source>
        <dbReference type="SMART" id="SM00856"/>
    </source>
</evidence>
<keyword evidence="1 3" id="KW-0732">Signal</keyword>
<evidence type="ECO:0000256" key="2">
    <source>
        <dbReference type="ARBA" id="ARBA00038471"/>
    </source>
</evidence>
<dbReference type="EnsemblPlants" id="QL12p028082:mrna">
    <property type="protein sequence ID" value="QL12p028082:mrna:CDS:1"/>
    <property type="gene ID" value="QL12p028082"/>
</dbReference>
<dbReference type="InterPro" id="IPR035513">
    <property type="entry name" value="Invertase/methylesterase_inhib"/>
</dbReference>
<evidence type="ECO:0000313" key="6">
    <source>
        <dbReference type="Proteomes" id="UP000594261"/>
    </source>
</evidence>
<dbReference type="NCBIfam" id="TIGR01614">
    <property type="entry name" value="PME_inhib"/>
    <property type="match status" value="1"/>
</dbReference>
<dbReference type="InterPro" id="IPR006501">
    <property type="entry name" value="Pectinesterase_inhib_dom"/>
</dbReference>
<dbReference type="GO" id="GO:0004857">
    <property type="term" value="F:enzyme inhibitor activity"/>
    <property type="evidence" value="ECO:0007669"/>
    <property type="project" value="InterPro"/>
</dbReference>
<evidence type="ECO:0000256" key="3">
    <source>
        <dbReference type="SAM" id="SignalP"/>
    </source>
</evidence>